<reference evidence="2 3" key="1">
    <citation type="submission" date="2024-02" db="EMBL/GenBank/DDBJ databases">
        <title>A draft genome for the cacao thread blight pathogen Marasmius crinis-equi.</title>
        <authorList>
            <person name="Cohen S.P."/>
            <person name="Baruah I.K."/>
            <person name="Amoako-Attah I."/>
            <person name="Bukari Y."/>
            <person name="Meinhardt L.W."/>
            <person name="Bailey B.A."/>
        </authorList>
    </citation>
    <scope>NUCLEOTIDE SEQUENCE [LARGE SCALE GENOMIC DNA]</scope>
    <source>
        <strain evidence="2 3">GH-76</strain>
    </source>
</reference>
<protein>
    <submittedName>
        <fullName evidence="2">Mitochondrial thioredoxin</fullName>
    </submittedName>
</protein>
<accession>A0ABR3FCV2</accession>
<sequence>MLIDQEGFRSAAPKFRFSGYSVRTDLAEFLPVSRQTFNFHYAPFEGQPVLRRLTTNEETRDYISRQATLCIKSNGVYTVGGTETPVFTAREREKAGHATESTKLRWKLDYFVDDKKGARTEGEKTFTPLTFCCSPLLLHPLQGKKIRLMHVVKKSVVMKLVAEKMLIPTPKLLPSLPLRDSDSSPAGLDSHYPQLPLVQMIINDDLKPSRIRRRRASSAGEDFQSYIDGTGPGLPKPRPISTGGKGLKQHYGHILPPSKLSEMLDDAGQENADPEPLVRALRPPPRKQQR</sequence>
<proteinExistence type="predicted"/>
<comment type="caution">
    <text evidence="2">The sequence shown here is derived from an EMBL/GenBank/DDBJ whole genome shotgun (WGS) entry which is preliminary data.</text>
</comment>
<gene>
    <name evidence="2" type="primary">TRX3_1</name>
    <name evidence="2" type="ORF">V5O48_009034</name>
</gene>
<dbReference type="EMBL" id="JBAHYK010000565">
    <property type="protein sequence ID" value="KAL0572921.1"/>
    <property type="molecule type" value="Genomic_DNA"/>
</dbReference>
<evidence type="ECO:0000313" key="3">
    <source>
        <dbReference type="Proteomes" id="UP001465976"/>
    </source>
</evidence>
<keyword evidence="3" id="KW-1185">Reference proteome</keyword>
<name>A0ABR3FCV2_9AGAR</name>
<dbReference type="Proteomes" id="UP001465976">
    <property type="component" value="Unassembled WGS sequence"/>
</dbReference>
<feature type="region of interest" description="Disordered" evidence="1">
    <location>
        <begin position="212"/>
        <end position="290"/>
    </location>
</feature>
<evidence type="ECO:0000256" key="1">
    <source>
        <dbReference type="SAM" id="MobiDB-lite"/>
    </source>
</evidence>
<organism evidence="2 3">
    <name type="scientific">Marasmius crinis-equi</name>
    <dbReference type="NCBI Taxonomy" id="585013"/>
    <lineage>
        <taxon>Eukaryota</taxon>
        <taxon>Fungi</taxon>
        <taxon>Dikarya</taxon>
        <taxon>Basidiomycota</taxon>
        <taxon>Agaricomycotina</taxon>
        <taxon>Agaricomycetes</taxon>
        <taxon>Agaricomycetidae</taxon>
        <taxon>Agaricales</taxon>
        <taxon>Marasmiineae</taxon>
        <taxon>Marasmiaceae</taxon>
        <taxon>Marasmius</taxon>
    </lineage>
</organism>
<evidence type="ECO:0000313" key="2">
    <source>
        <dbReference type="EMBL" id="KAL0572921.1"/>
    </source>
</evidence>